<protein>
    <submittedName>
        <fullName evidence="1">Uncharacterized protein</fullName>
    </submittedName>
</protein>
<sequence>MSNPLPRGWITRYAPSARIRREQGVPGVMGVTGEMAEIVAAPEKGPNAWAQAIAALVVVGALGGGLYLIQKNDAAAADEPAVCRVDDEDEKAAEKANAAHRISGTELCTALNRADLPTLLGTPQEHALTAYGSDGSVRMASGTEIPSPEGTVQLDTYTVKLSRSYDELPIAGMEDLLNEAEAKTVLGHPAVLYSSQTIAFSFDLGGGKSDTGPGGIARALVVAPDTKDGGGSYEIAIWRQDNVRPDDTALLSVAQKVLPAIPGWTAAG</sequence>
<name>A0ABU0NQS7_STRRH</name>
<evidence type="ECO:0000313" key="1">
    <source>
        <dbReference type="EMBL" id="MDQ0580870.1"/>
    </source>
</evidence>
<evidence type="ECO:0000313" key="2">
    <source>
        <dbReference type="Proteomes" id="UP001230654"/>
    </source>
</evidence>
<keyword evidence="2" id="KW-1185">Reference proteome</keyword>
<dbReference type="Pfam" id="PF19721">
    <property type="entry name" value="DUF6215"/>
    <property type="match status" value="1"/>
</dbReference>
<organism evidence="1 2">
    <name type="scientific">Streptomyces rishiriensis</name>
    <dbReference type="NCBI Taxonomy" id="68264"/>
    <lineage>
        <taxon>Bacteria</taxon>
        <taxon>Bacillati</taxon>
        <taxon>Actinomycetota</taxon>
        <taxon>Actinomycetes</taxon>
        <taxon>Kitasatosporales</taxon>
        <taxon>Streptomycetaceae</taxon>
        <taxon>Streptomyces</taxon>
    </lineage>
</organism>
<accession>A0ABU0NQS7</accession>
<comment type="caution">
    <text evidence="1">The sequence shown here is derived from an EMBL/GenBank/DDBJ whole genome shotgun (WGS) entry which is preliminary data.</text>
</comment>
<reference evidence="1 2" key="1">
    <citation type="submission" date="2023-07" db="EMBL/GenBank/DDBJ databases">
        <title>Comparative genomics of wheat-associated soil bacteria to identify genetic determinants of phenazine resistance.</title>
        <authorList>
            <person name="Mouncey N."/>
        </authorList>
    </citation>
    <scope>NUCLEOTIDE SEQUENCE [LARGE SCALE GENOMIC DNA]</scope>
    <source>
        <strain evidence="1 2">B2I6</strain>
    </source>
</reference>
<dbReference type="EMBL" id="JAUSWV010000002">
    <property type="protein sequence ID" value="MDQ0580870.1"/>
    <property type="molecule type" value="Genomic_DNA"/>
</dbReference>
<proteinExistence type="predicted"/>
<gene>
    <name evidence="1" type="ORF">QF030_003048</name>
</gene>
<dbReference type="InterPro" id="IPR046187">
    <property type="entry name" value="DUF6215"/>
</dbReference>
<dbReference type="Proteomes" id="UP001230654">
    <property type="component" value="Unassembled WGS sequence"/>
</dbReference>